<dbReference type="GO" id="GO:0006950">
    <property type="term" value="P:response to stress"/>
    <property type="evidence" value="ECO:0007669"/>
    <property type="project" value="TreeGrafter"/>
</dbReference>
<comment type="caution">
    <text evidence="2">The sequence shown here is derived from an EMBL/GenBank/DDBJ whole genome shotgun (WGS) entry which is preliminary data.</text>
</comment>
<evidence type="ECO:0000313" key="2">
    <source>
        <dbReference type="EMBL" id="GGL94313.1"/>
    </source>
</evidence>
<dbReference type="InterPro" id="IPR000835">
    <property type="entry name" value="HTH_MarR-typ"/>
</dbReference>
<dbReference type="PANTHER" id="PTHR33164:SF99">
    <property type="entry name" value="MARR FAMILY REGULATORY PROTEIN"/>
    <property type="match status" value="1"/>
</dbReference>
<organism evidence="2 3">
    <name type="scientific">Nakamurella endophytica</name>
    <dbReference type="NCBI Taxonomy" id="1748367"/>
    <lineage>
        <taxon>Bacteria</taxon>
        <taxon>Bacillati</taxon>
        <taxon>Actinomycetota</taxon>
        <taxon>Actinomycetes</taxon>
        <taxon>Nakamurellales</taxon>
        <taxon>Nakamurellaceae</taxon>
        <taxon>Nakamurella</taxon>
    </lineage>
</organism>
<dbReference type="Gene3D" id="1.10.10.10">
    <property type="entry name" value="Winged helix-like DNA-binding domain superfamily/Winged helix DNA-binding domain"/>
    <property type="match status" value="1"/>
</dbReference>
<keyword evidence="3" id="KW-1185">Reference proteome</keyword>
<name>A0A917SSQ9_9ACTN</name>
<dbReference type="InterPro" id="IPR036390">
    <property type="entry name" value="WH_DNA-bd_sf"/>
</dbReference>
<dbReference type="Pfam" id="PF12802">
    <property type="entry name" value="MarR_2"/>
    <property type="match status" value="1"/>
</dbReference>
<dbReference type="PRINTS" id="PR00598">
    <property type="entry name" value="HTHMARR"/>
</dbReference>
<proteinExistence type="predicted"/>
<dbReference type="AlphaFoldDB" id="A0A917SSQ9"/>
<reference evidence="2" key="1">
    <citation type="journal article" date="2014" name="Int. J. Syst. Evol. Microbiol.">
        <title>Complete genome sequence of Corynebacterium casei LMG S-19264T (=DSM 44701T), isolated from a smear-ripened cheese.</title>
        <authorList>
            <consortium name="US DOE Joint Genome Institute (JGI-PGF)"/>
            <person name="Walter F."/>
            <person name="Albersmeier A."/>
            <person name="Kalinowski J."/>
            <person name="Ruckert C."/>
        </authorList>
    </citation>
    <scope>NUCLEOTIDE SEQUENCE</scope>
    <source>
        <strain evidence="2">CGMCC 4.7308</strain>
    </source>
</reference>
<dbReference type="InterPro" id="IPR039422">
    <property type="entry name" value="MarR/SlyA-like"/>
</dbReference>
<dbReference type="InterPro" id="IPR036388">
    <property type="entry name" value="WH-like_DNA-bd_sf"/>
</dbReference>
<dbReference type="GO" id="GO:0003700">
    <property type="term" value="F:DNA-binding transcription factor activity"/>
    <property type="evidence" value="ECO:0007669"/>
    <property type="project" value="InterPro"/>
</dbReference>
<protein>
    <submittedName>
        <fullName evidence="2">MarR family transcriptional regulator</fullName>
    </submittedName>
</protein>
<dbReference type="PROSITE" id="PS50995">
    <property type="entry name" value="HTH_MARR_2"/>
    <property type="match status" value="1"/>
</dbReference>
<dbReference type="SUPFAM" id="SSF46785">
    <property type="entry name" value="Winged helix' DNA-binding domain"/>
    <property type="match status" value="1"/>
</dbReference>
<accession>A0A917SSQ9</accession>
<dbReference type="EMBL" id="BMNA01000002">
    <property type="protein sequence ID" value="GGL94313.1"/>
    <property type="molecule type" value="Genomic_DNA"/>
</dbReference>
<feature type="domain" description="HTH marR-type" evidence="1">
    <location>
        <begin position="5"/>
        <end position="139"/>
    </location>
</feature>
<gene>
    <name evidence="2" type="ORF">GCM10011594_12640</name>
</gene>
<evidence type="ECO:0000259" key="1">
    <source>
        <dbReference type="PROSITE" id="PS50995"/>
    </source>
</evidence>
<dbReference type="PANTHER" id="PTHR33164">
    <property type="entry name" value="TRANSCRIPTIONAL REGULATOR, MARR FAMILY"/>
    <property type="match status" value="1"/>
</dbReference>
<reference evidence="2" key="2">
    <citation type="submission" date="2020-09" db="EMBL/GenBank/DDBJ databases">
        <authorList>
            <person name="Sun Q."/>
            <person name="Zhou Y."/>
        </authorList>
    </citation>
    <scope>NUCLEOTIDE SEQUENCE</scope>
    <source>
        <strain evidence="2">CGMCC 4.7308</strain>
    </source>
</reference>
<dbReference type="Proteomes" id="UP000655208">
    <property type="component" value="Unassembled WGS sequence"/>
</dbReference>
<dbReference type="SMART" id="SM00347">
    <property type="entry name" value="HTH_MARR"/>
    <property type="match status" value="1"/>
</dbReference>
<dbReference type="RefSeq" id="WP_188940621.1">
    <property type="nucleotide sequence ID" value="NZ_BMNA01000002.1"/>
</dbReference>
<evidence type="ECO:0000313" key="3">
    <source>
        <dbReference type="Proteomes" id="UP000655208"/>
    </source>
</evidence>
<sequence length="147" mass="15395">MPTNGPALAAGILQLSAQLVDGIQQGLRDRGFHDVRPVHGYAFARLSGAPATASDLAAHLGVTKQAAAQLADHLVTRGYLRREPDPTDRRARLLVLTERGRACTAAADAAADDVVRGWGGRLGAGEVDRLAAAVHALAVPGRLRPAW</sequence>